<name>A0A0M0K2H3_9EUKA</name>
<organism evidence="2 3">
    <name type="scientific">Chrysochromulina tobinii</name>
    <dbReference type="NCBI Taxonomy" id="1460289"/>
    <lineage>
        <taxon>Eukaryota</taxon>
        <taxon>Haptista</taxon>
        <taxon>Haptophyta</taxon>
        <taxon>Prymnesiophyceae</taxon>
        <taxon>Prymnesiales</taxon>
        <taxon>Chrysochromulinaceae</taxon>
        <taxon>Chrysochromulina</taxon>
    </lineage>
</organism>
<sequence>MRRCRVRLCVPHGGARHRARRCTQVRCRRRLQRRQRRPDGDGSKRKRGRIARRCGSVGIRAEPGEATMARLSPRAAPRHFVSMRRAPCHRRFPRAVCVASSPRVNGL</sequence>
<reference evidence="3" key="1">
    <citation type="journal article" date="2015" name="PLoS Genet.">
        <title>Genome Sequence and Transcriptome Analyses of Chrysochromulina tobin: Metabolic Tools for Enhanced Algal Fitness in the Prominent Order Prymnesiales (Haptophyceae).</title>
        <authorList>
            <person name="Hovde B.T."/>
            <person name="Deodato C.R."/>
            <person name="Hunsperger H.M."/>
            <person name="Ryken S.A."/>
            <person name="Yost W."/>
            <person name="Jha R.K."/>
            <person name="Patterson J."/>
            <person name="Monnat R.J. Jr."/>
            <person name="Barlow S.B."/>
            <person name="Starkenburg S.R."/>
            <person name="Cattolico R.A."/>
        </authorList>
    </citation>
    <scope>NUCLEOTIDE SEQUENCE</scope>
    <source>
        <strain evidence="3">CCMP291</strain>
    </source>
</reference>
<dbReference type="Proteomes" id="UP000037460">
    <property type="component" value="Unassembled WGS sequence"/>
</dbReference>
<accession>A0A0M0K2H3</accession>
<comment type="caution">
    <text evidence="2">The sequence shown here is derived from an EMBL/GenBank/DDBJ whole genome shotgun (WGS) entry which is preliminary data.</text>
</comment>
<dbReference type="AlphaFoldDB" id="A0A0M0K2H3"/>
<proteinExistence type="predicted"/>
<evidence type="ECO:0000256" key="1">
    <source>
        <dbReference type="SAM" id="MobiDB-lite"/>
    </source>
</evidence>
<feature type="non-terminal residue" evidence="2">
    <location>
        <position position="107"/>
    </location>
</feature>
<gene>
    <name evidence="2" type="ORF">Ctob_011965</name>
</gene>
<keyword evidence="3" id="KW-1185">Reference proteome</keyword>
<dbReference type="EMBL" id="JWZX01001681">
    <property type="protein sequence ID" value="KOO32807.1"/>
    <property type="molecule type" value="Genomic_DNA"/>
</dbReference>
<evidence type="ECO:0000313" key="3">
    <source>
        <dbReference type="Proteomes" id="UP000037460"/>
    </source>
</evidence>
<evidence type="ECO:0000313" key="2">
    <source>
        <dbReference type="EMBL" id="KOO32807.1"/>
    </source>
</evidence>
<protein>
    <submittedName>
        <fullName evidence="2">Uncharacterized protein</fullName>
    </submittedName>
</protein>
<feature type="region of interest" description="Disordered" evidence="1">
    <location>
        <begin position="29"/>
        <end position="49"/>
    </location>
</feature>